<dbReference type="InterPro" id="IPR039421">
    <property type="entry name" value="Type_1_exporter"/>
</dbReference>
<dbReference type="GO" id="GO:0015421">
    <property type="term" value="F:ABC-type oligopeptide transporter activity"/>
    <property type="evidence" value="ECO:0007669"/>
    <property type="project" value="TreeGrafter"/>
</dbReference>
<evidence type="ECO:0000313" key="13">
    <source>
        <dbReference type="Proteomes" id="UP000248410"/>
    </source>
</evidence>
<evidence type="ECO:0000256" key="1">
    <source>
        <dbReference type="ARBA" id="ARBA00004651"/>
    </source>
</evidence>
<dbReference type="InterPro" id="IPR017871">
    <property type="entry name" value="ABC_transporter-like_CS"/>
</dbReference>
<dbReference type="SMART" id="SM00382">
    <property type="entry name" value="AAA"/>
    <property type="match status" value="1"/>
</dbReference>
<dbReference type="FunFam" id="3.40.50.300:FF:000221">
    <property type="entry name" value="Multidrug ABC transporter ATP-binding protein"/>
    <property type="match status" value="1"/>
</dbReference>
<feature type="transmembrane region" description="Helical" evidence="9">
    <location>
        <begin position="128"/>
        <end position="149"/>
    </location>
</feature>
<feature type="transmembrane region" description="Helical" evidence="9">
    <location>
        <begin position="351"/>
        <end position="371"/>
    </location>
</feature>
<dbReference type="Proteomes" id="UP000248410">
    <property type="component" value="Chromosome"/>
</dbReference>
<dbReference type="EMBL" id="CP029288">
    <property type="protein sequence ID" value="AWR96876.1"/>
    <property type="molecule type" value="Genomic_DNA"/>
</dbReference>
<dbReference type="PANTHER" id="PTHR43394">
    <property type="entry name" value="ATP-DEPENDENT PERMEASE MDL1, MITOCHONDRIAL"/>
    <property type="match status" value="1"/>
</dbReference>
<dbReference type="InterPro" id="IPR003593">
    <property type="entry name" value="AAA+_ATPase"/>
</dbReference>
<keyword evidence="13" id="KW-1185">Reference proteome</keyword>
<gene>
    <name evidence="12" type="ORF">DFR86_04430</name>
</gene>
<keyword evidence="6" id="KW-0067">ATP-binding</keyword>
<evidence type="ECO:0000256" key="5">
    <source>
        <dbReference type="ARBA" id="ARBA00022741"/>
    </source>
</evidence>
<evidence type="ECO:0000256" key="9">
    <source>
        <dbReference type="SAM" id="Phobius"/>
    </source>
</evidence>
<evidence type="ECO:0000256" key="6">
    <source>
        <dbReference type="ARBA" id="ARBA00022840"/>
    </source>
</evidence>
<feature type="transmembrane region" description="Helical" evidence="9">
    <location>
        <begin position="268"/>
        <end position="287"/>
    </location>
</feature>
<evidence type="ECO:0000313" key="12">
    <source>
        <dbReference type="EMBL" id="AWR96876.1"/>
    </source>
</evidence>
<dbReference type="AlphaFoldDB" id="A0A2U9ILH6"/>
<dbReference type="Pfam" id="PF00005">
    <property type="entry name" value="ABC_tran"/>
    <property type="match status" value="1"/>
</dbReference>
<dbReference type="Pfam" id="PF00664">
    <property type="entry name" value="ABC_membrane"/>
    <property type="match status" value="1"/>
</dbReference>
<keyword evidence="4 9" id="KW-0812">Transmembrane</keyword>
<evidence type="ECO:0000256" key="8">
    <source>
        <dbReference type="ARBA" id="ARBA00023136"/>
    </source>
</evidence>
<keyword evidence="7 9" id="KW-1133">Transmembrane helix</keyword>
<dbReference type="InterPro" id="IPR011527">
    <property type="entry name" value="ABC1_TM_dom"/>
</dbReference>
<name>A0A2U9ILH6_9CREN</name>
<evidence type="ECO:0000256" key="3">
    <source>
        <dbReference type="ARBA" id="ARBA00022475"/>
    </source>
</evidence>
<protein>
    <submittedName>
        <fullName evidence="12">DUF1854 domain-containing protein</fullName>
    </submittedName>
</protein>
<dbReference type="PROSITE" id="PS00211">
    <property type="entry name" value="ABC_TRANSPORTER_1"/>
    <property type="match status" value="1"/>
</dbReference>
<accession>A0A2U9ILH6</accession>
<feature type="domain" description="ABC transmembrane type-1" evidence="11">
    <location>
        <begin position="130"/>
        <end position="412"/>
    </location>
</feature>
<sequence length="695" mass="78815">MLMQPIREFESDLTLDKKFGKLEIKLFNDNLVLDDGKNKMIYDLSKLKNVKLNEGFGINAITAEYDGKDVELFFFTNKVKTKIVELYEILSSITSKSYLSIEKRSKNTNNQSVIRWLLSLISPYKLRLGLGIIFSLLLVIASLTPPYLLKIFINNVLSVKGNYGLFDELIIILIAVYSAIVGITILQNYLLNYLGQKLSNELRVRIYEHVNKLSLGFIENFQSGRILSRITTDVGNTQWFLIWGIPTLLTNLVTIIGIGVIVFLMNPFLGIFSILPIPAIIIGTVIYRRKSRLKFHKVWRRSADITSLLTDTIPSSIIVRSYANEDYENFRLKKLTQDLFSSQMEVVKLNVSWWPLLGFILSLTTVIIWLVGGKDVINGTLELGTLVAFITYLSMFYQPIQNLTNIIPFMQQAFTSAERILEIINSEPDIKEKDNPKKIDMKGEITFDRVWFGYDPLAPVIKDVSLKIKPGEKIGIVGESGSGKTTLIKLLLRFYDPLAGKITIDGIDLKDLDLKNYRSQIGVVHADPTLLYGTVAYNISYGKQDAKPEEIIAAALMSKAHDFIMNLPLAYDTHLGERGNRLSSGQKQMIAIARALIKEPKLLIMDEPTANVDSITEREIIKSLEEAMKGRTTIIISHRFSILKYVDRIIVMDKGKIVEEGKMDELLSKNGKFYEIFHGVGNGSREVYKETEYNQ</sequence>
<dbReference type="SUPFAM" id="SSF52540">
    <property type="entry name" value="P-loop containing nucleoside triphosphate hydrolases"/>
    <property type="match status" value="1"/>
</dbReference>
<evidence type="ECO:0000256" key="4">
    <source>
        <dbReference type="ARBA" id="ARBA00022692"/>
    </source>
</evidence>
<dbReference type="InterPro" id="IPR027417">
    <property type="entry name" value="P-loop_NTPase"/>
</dbReference>
<reference evidence="12 13" key="1">
    <citation type="submission" date="2018-05" db="EMBL/GenBank/DDBJ databases">
        <title>Complete Genome Sequences of Extremely Thermoacidophilic, Metal-Mobilizing Type-Strain Members of the Archaeal Family Sulfolobaceae: Acidianus brierleyi DSM-1651T, Acidianus sulfidivorans DSM-18786T, Metallosphaera hakonensis DSM-7519T, and Metallosphaera prunae DSM-10039T.</title>
        <authorList>
            <person name="Counts J.A."/>
            <person name="Kelly R.M."/>
        </authorList>
    </citation>
    <scope>NUCLEOTIDE SEQUENCE [LARGE SCALE GENOMIC DNA]</scope>
    <source>
        <strain evidence="12 13">JP7</strain>
    </source>
</reference>
<comment type="subcellular location">
    <subcellularLocation>
        <location evidence="1">Cell membrane</location>
        <topology evidence="1">Multi-pass membrane protein</topology>
    </subcellularLocation>
</comment>
<dbReference type="InterPro" id="IPR003439">
    <property type="entry name" value="ABC_transporter-like_ATP-bd"/>
</dbReference>
<dbReference type="GO" id="GO:0005524">
    <property type="term" value="F:ATP binding"/>
    <property type="evidence" value="ECO:0007669"/>
    <property type="project" value="UniProtKB-KW"/>
</dbReference>
<evidence type="ECO:0000259" key="10">
    <source>
        <dbReference type="PROSITE" id="PS50893"/>
    </source>
</evidence>
<dbReference type="PANTHER" id="PTHR43394:SF1">
    <property type="entry name" value="ATP-BINDING CASSETTE SUB-FAMILY B MEMBER 10, MITOCHONDRIAL"/>
    <property type="match status" value="1"/>
</dbReference>
<dbReference type="GO" id="GO:0016887">
    <property type="term" value="F:ATP hydrolysis activity"/>
    <property type="evidence" value="ECO:0007669"/>
    <property type="project" value="InterPro"/>
</dbReference>
<dbReference type="PROSITE" id="PS50893">
    <property type="entry name" value="ABC_TRANSPORTER_2"/>
    <property type="match status" value="1"/>
</dbReference>
<dbReference type="KEGG" id="asul:DFR86_04430"/>
<feature type="transmembrane region" description="Helical" evidence="9">
    <location>
        <begin position="169"/>
        <end position="191"/>
    </location>
</feature>
<evidence type="ECO:0000256" key="7">
    <source>
        <dbReference type="ARBA" id="ARBA00022989"/>
    </source>
</evidence>
<dbReference type="InterPro" id="IPR036640">
    <property type="entry name" value="ABC1_TM_sf"/>
</dbReference>
<evidence type="ECO:0000256" key="2">
    <source>
        <dbReference type="ARBA" id="ARBA00022448"/>
    </source>
</evidence>
<evidence type="ECO:0000259" key="11">
    <source>
        <dbReference type="PROSITE" id="PS50929"/>
    </source>
</evidence>
<feature type="transmembrane region" description="Helical" evidence="9">
    <location>
        <begin position="239"/>
        <end position="262"/>
    </location>
</feature>
<dbReference type="Gene3D" id="3.40.50.300">
    <property type="entry name" value="P-loop containing nucleotide triphosphate hydrolases"/>
    <property type="match status" value="1"/>
</dbReference>
<dbReference type="CDD" id="cd18563">
    <property type="entry name" value="ABC_6TM_exporter_like"/>
    <property type="match status" value="1"/>
</dbReference>
<dbReference type="GO" id="GO:0005886">
    <property type="term" value="C:plasma membrane"/>
    <property type="evidence" value="ECO:0007669"/>
    <property type="project" value="UniProtKB-SubCell"/>
</dbReference>
<keyword evidence="2" id="KW-0813">Transport</keyword>
<keyword evidence="5" id="KW-0547">Nucleotide-binding</keyword>
<dbReference type="Gene3D" id="1.20.1560.10">
    <property type="entry name" value="ABC transporter type 1, transmembrane domain"/>
    <property type="match status" value="1"/>
</dbReference>
<keyword evidence="8 9" id="KW-0472">Membrane</keyword>
<organism evidence="12 13">
    <name type="scientific">Acidianus sulfidivorans JP7</name>
    <dbReference type="NCBI Taxonomy" id="619593"/>
    <lineage>
        <taxon>Archaea</taxon>
        <taxon>Thermoproteota</taxon>
        <taxon>Thermoprotei</taxon>
        <taxon>Sulfolobales</taxon>
        <taxon>Sulfolobaceae</taxon>
        <taxon>Acidianus</taxon>
    </lineage>
</organism>
<keyword evidence="3" id="KW-1003">Cell membrane</keyword>
<dbReference type="PROSITE" id="PS50929">
    <property type="entry name" value="ABC_TM1F"/>
    <property type="match status" value="1"/>
</dbReference>
<proteinExistence type="predicted"/>
<feature type="domain" description="ABC transporter" evidence="10">
    <location>
        <begin position="445"/>
        <end position="679"/>
    </location>
</feature>
<dbReference type="SUPFAM" id="SSF90123">
    <property type="entry name" value="ABC transporter transmembrane region"/>
    <property type="match status" value="1"/>
</dbReference>